<dbReference type="SMART" id="SM00291">
    <property type="entry name" value="ZnF_ZZ"/>
    <property type="match status" value="1"/>
</dbReference>
<feature type="compositionally biased region" description="Low complexity" evidence="7">
    <location>
        <begin position="367"/>
        <end position="378"/>
    </location>
</feature>
<dbReference type="Gene3D" id="3.30.60.90">
    <property type="match status" value="1"/>
</dbReference>
<accession>A0AAD7XUI7</accession>
<feature type="compositionally biased region" description="Polar residues" evidence="7">
    <location>
        <begin position="438"/>
        <end position="453"/>
    </location>
</feature>
<evidence type="ECO:0000259" key="10">
    <source>
        <dbReference type="PROSITE" id="PS50222"/>
    </source>
</evidence>
<dbReference type="PRINTS" id="PR00450">
    <property type="entry name" value="RECOVERIN"/>
</dbReference>
<evidence type="ECO:0000256" key="1">
    <source>
        <dbReference type="ARBA" id="ARBA00022723"/>
    </source>
</evidence>
<organism evidence="11 12">
    <name type="scientific">Lichtheimia ornata</name>
    <dbReference type="NCBI Taxonomy" id="688661"/>
    <lineage>
        <taxon>Eukaryota</taxon>
        <taxon>Fungi</taxon>
        <taxon>Fungi incertae sedis</taxon>
        <taxon>Mucoromycota</taxon>
        <taxon>Mucoromycotina</taxon>
        <taxon>Mucoromycetes</taxon>
        <taxon>Mucorales</taxon>
        <taxon>Lichtheimiaceae</taxon>
        <taxon>Lichtheimia</taxon>
    </lineage>
</organism>
<feature type="compositionally biased region" description="Polar residues" evidence="7">
    <location>
        <begin position="38"/>
        <end position="49"/>
    </location>
</feature>
<dbReference type="PROSITE" id="PS00018">
    <property type="entry name" value="EF_HAND_1"/>
    <property type="match status" value="2"/>
</dbReference>
<feature type="domain" description="EF-hand" evidence="10">
    <location>
        <begin position="473"/>
        <end position="508"/>
    </location>
</feature>
<evidence type="ECO:0000259" key="9">
    <source>
        <dbReference type="PROSITE" id="PS50135"/>
    </source>
</evidence>
<sequence length="519" mass="58476">MPPTSRVPATAFVVSGVVTGILAISAAIYLFSTSQSGRSLSTDLANGTTLEPRRSTRLRRSRNVRRRRSRSGQQRREGGEQQGVSPLQILSDAEDDLNWSDDDSKNLLNLVYTISENQARKEGYIHRGITCNKCRVTPIRGIRYKCANCVDFDLCELCESANCHLTTHVFLKIRIPIPPLANPRSALLPAFYPGNDENSRWVLKPEVIRELQDISHFDQLELEALYEQFKSLATVTKGDKGGIDNETFEQCLGPLGLEKNLITERIFAFFDQDRDGIICFKELVCGLSVLSKGNLDEKIEYAFRGYDLDNDGYISRDELYRMFKSYFYLSMELVRDVVSAMEDEMMDNFEFSASQPVSAAFNIGIPSSSSSQQHSNSNSEDENENTNEHGGGGHSSASRNRRRYPHKEAHFEHQYAHGDGSPTSTATMDGSHLKNKQRQTSINSGNPVQQQQPAPKKTWEEKFPIMETMSQDAINEMVDKTFKSINVKREGYISLDEFKQCVQADSSIVSWFESLGSVF</sequence>
<dbReference type="InterPro" id="IPR011992">
    <property type="entry name" value="EF-hand-dom_pair"/>
</dbReference>
<dbReference type="Pfam" id="PF13499">
    <property type="entry name" value="EF-hand_7"/>
    <property type="match status" value="1"/>
</dbReference>
<dbReference type="SMART" id="SM00054">
    <property type="entry name" value="EFh"/>
    <property type="match status" value="3"/>
</dbReference>
<evidence type="ECO:0000256" key="2">
    <source>
        <dbReference type="ARBA" id="ARBA00022737"/>
    </source>
</evidence>
<dbReference type="Proteomes" id="UP001234581">
    <property type="component" value="Unassembled WGS sequence"/>
</dbReference>
<dbReference type="CDD" id="cd02340">
    <property type="entry name" value="ZZ_NBR1_like"/>
    <property type="match status" value="1"/>
</dbReference>
<dbReference type="Gene3D" id="1.10.238.10">
    <property type="entry name" value="EF-hand"/>
    <property type="match status" value="2"/>
</dbReference>
<feature type="domain" description="EF-hand" evidence="10">
    <location>
        <begin position="294"/>
        <end position="329"/>
    </location>
</feature>
<keyword evidence="2" id="KW-0677">Repeat</keyword>
<dbReference type="PROSITE" id="PS50135">
    <property type="entry name" value="ZF_ZZ_2"/>
    <property type="match status" value="1"/>
</dbReference>
<keyword evidence="8" id="KW-0812">Transmembrane</keyword>
<feature type="compositionally biased region" description="Basic and acidic residues" evidence="7">
    <location>
        <begin position="406"/>
        <end position="416"/>
    </location>
</feature>
<dbReference type="AlphaFoldDB" id="A0AAD7XUI7"/>
<dbReference type="RefSeq" id="XP_058338307.1">
    <property type="nucleotide sequence ID" value="XM_058490912.1"/>
</dbReference>
<name>A0AAD7XUI7_9FUNG</name>
<keyword evidence="5" id="KW-0106">Calcium</keyword>
<dbReference type="CDD" id="cd00051">
    <property type="entry name" value="EFh"/>
    <property type="match status" value="1"/>
</dbReference>
<dbReference type="PROSITE" id="PS50222">
    <property type="entry name" value="EF_HAND_2"/>
    <property type="match status" value="3"/>
</dbReference>
<protein>
    <recommendedName>
        <fullName evidence="13">EF-hand</fullName>
    </recommendedName>
</protein>
<keyword evidence="12" id="KW-1185">Reference proteome</keyword>
<feature type="compositionally biased region" description="Basic residues" evidence="7">
    <location>
        <begin position="55"/>
        <end position="70"/>
    </location>
</feature>
<keyword evidence="8" id="KW-0472">Membrane</keyword>
<dbReference type="GO" id="GO:0005509">
    <property type="term" value="F:calcium ion binding"/>
    <property type="evidence" value="ECO:0007669"/>
    <property type="project" value="InterPro"/>
</dbReference>
<proteinExistence type="predicted"/>
<evidence type="ECO:0000256" key="5">
    <source>
        <dbReference type="ARBA" id="ARBA00022837"/>
    </source>
</evidence>
<dbReference type="PANTHER" id="PTHR23055">
    <property type="entry name" value="CALCIUM BINDING PROTEINS"/>
    <property type="match status" value="1"/>
</dbReference>
<evidence type="ECO:0000256" key="7">
    <source>
        <dbReference type="SAM" id="MobiDB-lite"/>
    </source>
</evidence>
<comment type="caution">
    <text evidence="11">The sequence shown here is derived from an EMBL/GenBank/DDBJ whole genome shotgun (WGS) entry which is preliminary data.</text>
</comment>
<feature type="transmembrane region" description="Helical" evidence="8">
    <location>
        <begin position="12"/>
        <end position="31"/>
    </location>
</feature>
<dbReference type="GO" id="GO:0008270">
    <property type="term" value="F:zinc ion binding"/>
    <property type="evidence" value="ECO:0007669"/>
    <property type="project" value="UniProtKB-KW"/>
</dbReference>
<dbReference type="InterPro" id="IPR000433">
    <property type="entry name" value="Znf_ZZ"/>
</dbReference>
<evidence type="ECO:0000313" key="11">
    <source>
        <dbReference type="EMBL" id="KAJ8653393.1"/>
    </source>
</evidence>
<keyword evidence="3 6" id="KW-0863">Zinc-finger</keyword>
<reference evidence="11 12" key="1">
    <citation type="submission" date="2023-03" db="EMBL/GenBank/DDBJ databases">
        <title>Genome sequence of Lichtheimia ornata CBS 291.66.</title>
        <authorList>
            <person name="Mohabir J.T."/>
            <person name="Shea T.P."/>
            <person name="Kurbessoian T."/>
            <person name="Berby B."/>
            <person name="Fontaine J."/>
            <person name="Livny J."/>
            <person name="Gnirke A."/>
            <person name="Stajich J.E."/>
            <person name="Cuomo C.A."/>
        </authorList>
    </citation>
    <scope>NUCLEOTIDE SEQUENCE [LARGE SCALE GENOMIC DNA]</scope>
    <source>
        <strain evidence="11">CBS 291.66</strain>
    </source>
</reference>
<evidence type="ECO:0000313" key="12">
    <source>
        <dbReference type="Proteomes" id="UP001234581"/>
    </source>
</evidence>
<dbReference type="GeneID" id="83218341"/>
<evidence type="ECO:0008006" key="13">
    <source>
        <dbReference type="Google" id="ProtNLM"/>
    </source>
</evidence>
<feature type="domain" description="ZZ-type" evidence="9">
    <location>
        <begin position="126"/>
        <end position="178"/>
    </location>
</feature>
<gene>
    <name evidence="11" type="ORF">O0I10_010939</name>
</gene>
<evidence type="ECO:0000256" key="6">
    <source>
        <dbReference type="PROSITE-ProRule" id="PRU00228"/>
    </source>
</evidence>
<evidence type="ECO:0000256" key="3">
    <source>
        <dbReference type="ARBA" id="ARBA00022771"/>
    </source>
</evidence>
<feature type="region of interest" description="Disordered" evidence="7">
    <location>
        <begin position="38"/>
        <end position="87"/>
    </location>
</feature>
<feature type="region of interest" description="Disordered" evidence="7">
    <location>
        <begin position="362"/>
        <end position="457"/>
    </location>
</feature>
<dbReference type="InterPro" id="IPR002048">
    <property type="entry name" value="EF_hand_dom"/>
</dbReference>
<dbReference type="SUPFAM" id="SSF57850">
    <property type="entry name" value="RING/U-box"/>
    <property type="match status" value="1"/>
</dbReference>
<dbReference type="Pfam" id="PF00569">
    <property type="entry name" value="ZZ"/>
    <property type="match status" value="1"/>
</dbReference>
<dbReference type="PANTHER" id="PTHR23055:SF188">
    <property type="entry name" value="EF-HAND DOMAIN-CONTAINING PROTEIN"/>
    <property type="match status" value="1"/>
</dbReference>
<keyword evidence="1" id="KW-0479">Metal-binding</keyword>
<dbReference type="InterPro" id="IPR028846">
    <property type="entry name" value="Recoverin"/>
</dbReference>
<evidence type="ECO:0000256" key="4">
    <source>
        <dbReference type="ARBA" id="ARBA00022833"/>
    </source>
</evidence>
<dbReference type="InterPro" id="IPR018247">
    <property type="entry name" value="EF_Hand_1_Ca_BS"/>
</dbReference>
<feature type="domain" description="EF-hand" evidence="10">
    <location>
        <begin position="258"/>
        <end position="293"/>
    </location>
</feature>
<dbReference type="InterPro" id="IPR043145">
    <property type="entry name" value="Znf_ZZ_sf"/>
</dbReference>
<evidence type="ECO:0000256" key="8">
    <source>
        <dbReference type="SAM" id="Phobius"/>
    </source>
</evidence>
<dbReference type="EMBL" id="JARTCD010000079">
    <property type="protein sequence ID" value="KAJ8653393.1"/>
    <property type="molecule type" value="Genomic_DNA"/>
</dbReference>
<dbReference type="SUPFAM" id="SSF47473">
    <property type="entry name" value="EF-hand"/>
    <property type="match status" value="1"/>
</dbReference>
<dbReference type="PROSITE" id="PS01357">
    <property type="entry name" value="ZF_ZZ_1"/>
    <property type="match status" value="1"/>
</dbReference>
<keyword evidence="8" id="KW-1133">Transmembrane helix</keyword>
<keyword evidence="4" id="KW-0862">Zinc</keyword>